<proteinExistence type="predicted"/>
<evidence type="ECO:0000313" key="3">
    <source>
        <dbReference type="Proteomes" id="UP000540989"/>
    </source>
</evidence>
<sequence length="58" mass="6495">MRLFIVQVDKLAEASLTVYLSDGSTVEVTLDDLLWLRSQGSCDPEADPEAEVNPKKWD</sequence>
<evidence type="ECO:0000313" key="2">
    <source>
        <dbReference type="EMBL" id="MBB5057450.1"/>
    </source>
</evidence>
<organism evidence="2 3">
    <name type="scientific">Granulicella aggregans</name>
    <dbReference type="NCBI Taxonomy" id="474949"/>
    <lineage>
        <taxon>Bacteria</taxon>
        <taxon>Pseudomonadati</taxon>
        <taxon>Acidobacteriota</taxon>
        <taxon>Terriglobia</taxon>
        <taxon>Terriglobales</taxon>
        <taxon>Acidobacteriaceae</taxon>
        <taxon>Granulicella</taxon>
    </lineage>
</organism>
<dbReference type="RefSeq" id="WP_184216389.1">
    <property type="nucleotide sequence ID" value="NZ_JACHIP010000003.1"/>
</dbReference>
<accession>A0A7W7ZCN1</accession>
<feature type="region of interest" description="Disordered" evidence="1">
    <location>
        <begin position="39"/>
        <end position="58"/>
    </location>
</feature>
<name>A0A7W7ZCN1_9BACT</name>
<dbReference type="EMBL" id="JACHIP010000003">
    <property type="protein sequence ID" value="MBB5057450.1"/>
    <property type="molecule type" value="Genomic_DNA"/>
</dbReference>
<protein>
    <submittedName>
        <fullName evidence="2">Uncharacterized protein</fullName>
    </submittedName>
</protein>
<reference evidence="2 3" key="1">
    <citation type="submission" date="2020-08" db="EMBL/GenBank/DDBJ databases">
        <title>Genomic Encyclopedia of Type Strains, Phase IV (KMG-V): Genome sequencing to study the core and pangenomes of soil and plant-associated prokaryotes.</title>
        <authorList>
            <person name="Whitman W."/>
        </authorList>
    </citation>
    <scope>NUCLEOTIDE SEQUENCE [LARGE SCALE GENOMIC DNA]</scope>
    <source>
        <strain evidence="2 3">M8UP14</strain>
    </source>
</reference>
<dbReference type="Proteomes" id="UP000540989">
    <property type="component" value="Unassembled WGS sequence"/>
</dbReference>
<gene>
    <name evidence="2" type="ORF">HDF16_002156</name>
</gene>
<dbReference type="AlphaFoldDB" id="A0A7W7ZCN1"/>
<comment type="caution">
    <text evidence="2">The sequence shown here is derived from an EMBL/GenBank/DDBJ whole genome shotgun (WGS) entry which is preliminary data.</text>
</comment>
<evidence type="ECO:0000256" key="1">
    <source>
        <dbReference type="SAM" id="MobiDB-lite"/>
    </source>
</evidence>
<keyword evidence="3" id="KW-1185">Reference proteome</keyword>